<gene>
    <name evidence="1" type="ORF">SS1G_14036</name>
</gene>
<keyword evidence="2" id="KW-1185">Reference proteome</keyword>
<dbReference type="RefSeq" id="XP_001584939.1">
    <property type="nucleotide sequence ID" value="XM_001584889.1"/>
</dbReference>
<dbReference type="AlphaFoldDB" id="A7F8V5"/>
<evidence type="ECO:0000313" key="1">
    <source>
        <dbReference type="EMBL" id="EDN99176.1"/>
    </source>
</evidence>
<evidence type="ECO:0000313" key="2">
    <source>
        <dbReference type="Proteomes" id="UP000001312"/>
    </source>
</evidence>
<name>A7F8V5_SCLS1</name>
<proteinExistence type="predicted"/>
<sequence length="164" mass="18898">MAHYQRGFPYKGPKYVINTVTTSTRAFLGYQANFSDPSKNLQRLVQNHRILTDNETKHQRRNARRQLTPLQYLSTLQEFLPAELAKVQFDCTSLTVACHLLMGKFRVQIKQQLGIEHPIFPCEDSIEPSYPFIVMDIFHEGRNGGENPWLKIVASVLMNYLASL</sequence>
<dbReference type="KEGG" id="ssl:SS1G_14036"/>
<dbReference type="Proteomes" id="UP000001312">
    <property type="component" value="Unassembled WGS sequence"/>
</dbReference>
<dbReference type="EMBL" id="CH476649">
    <property type="protein sequence ID" value="EDN99176.1"/>
    <property type="molecule type" value="Genomic_DNA"/>
</dbReference>
<organism evidence="1 2">
    <name type="scientific">Sclerotinia sclerotiorum (strain ATCC 18683 / 1980 / Ss-1)</name>
    <name type="common">White mold</name>
    <name type="synonym">Whetzelinia sclerotiorum</name>
    <dbReference type="NCBI Taxonomy" id="665079"/>
    <lineage>
        <taxon>Eukaryota</taxon>
        <taxon>Fungi</taxon>
        <taxon>Dikarya</taxon>
        <taxon>Ascomycota</taxon>
        <taxon>Pezizomycotina</taxon>
        <taxon>Leotiomycetes</taxon>
        <taxon>Helotiales</taxon>
        <taxon>Sclerotiniaceae</taxon>
        <taxon>Sclerotinia</taxon>
    </lineage>
</organism>
<dbReference type="InParanoid" id="A7F8V5"/>
<dbReference type="HOGENOM" id="CLU_1620061_0_0_1"/>
<dbReference type="STRING" id="665079.A7F8V5"/>
<dbReference type="GeneID" id="5481077"/>
<accession>A7F8V5</accession>
<reference evidence="2" key="1">
    <citation type="journal article" date="2011" name="PLoS Genet.">
        <title>Genomic analysis of the necrotrophic fungal pathogens Sclerotinia sclerotiorum and Botrytis cinerea.</title>
        <authorList>
            <person name="Amselem J."/>
            <person name="Cuomo C.A."/>
            <person name="van Kan J.A."/>
            <person name="Viaud M."/>
            <person name="Benito E.P."/>
            <person name="Couloux A."/>
            <person name="Coutinho P.M."/>
            <person name="de Vries R.P."/>
            <person name="Dyer P.S."/>
            <person name="Fillinger S."/>
            <person name="Fournier E."/>
            <person name="Gout L."/>
            <person name="Hahn M."/>
            <person name="Kohn L."/>
            <person name="Lapalu N."/>
            <person name="Plummer K.M."/>
            <person name="Pradier J.M."/>
            <person name="Quevillon E."/>
            <person name="Sharon A."/>
            <person name="Simon A."/>
            <person name="ten Have A."/>
            <person name="Tudzynski B."/>
            <person name="Tudzynski P."/>
            <person name="Wincker P."/>
            <person name="Andrew M."/>
            <person name="Anthouard V."/>
            <person name="Beever R.E."/>
            <person name="Beffa R."/>
            <person name="Benoit I."/>
            <person name="Bouzid O."/>
            <person name="Brault B."/>
            <person name="Chen Z."/>
            <person name="Choquer M."/>
            <person name="Collemare J."/>
            <person name="Cotton P."/>
            <person name="Danchin E.G."/>
            <person name="Da Silva C."/>
            <person name="Gautier A."/>
            <person name="Giraud C."/>
            <person name="Giraud T."/>
            <person name="Gonzalez C."/>
            <person name="Grossetete S."/>
            <person name="Guldener U."/>
            <person name="Henrissat B."/>
            <person name="Howlett B.J."/>
            <person name="Kodira C."/>
            <person name="Kretschmer M."/>
            <person name="Lappartient A."/>
            <person name="Leroch M."/>
            <person name="Levis C."/>
            <person name="Mauceli E."/>
            <person name="Neuveglise C."/>
            <person name="Oeser B."/>
            <person name="Pearson M."/>
            <person name="Poulain J."/>
            <person name="Poussereau N."/>
            <person name="Quesneville H."/>
            <person name="Rascle C."/>
            <person name="Schumacher J."/>
            <person name="Segurens B."/>
            <person name="Sexton A."/>
            <person name="Silva E."/>
            <person name="Sirven C."/>
            <person name="Soanes D.M."/>
            <person name="Talbot N.J."/>
            <person name="Templeton M."/>
            <person name="Yandava C."/>
            <person name="Yarden O."/>
            <person name="Zeng Q."/>
            <person name="Rollins J.A."/>
            <person name="Lebrun M.H."/>
            <person name="Dickman M."/>
        </authorList>
    </citation>
    <scope>NUCLEOTIDE SEQUENCE [LARGE SCALE GENOMIC DNA]</scope>
    <source>
        <strain evidence="2">ATCC 18683 / 1980 / Ss-1</strain>
    </source>
</reference>
<protein>
    <submittedName>
        <fullName evidence="1">Uncharacterized protein</fullName>
    </submittedName>
</protein>